<feature type="compositionally biased region" description="Low complexity" evidence="1">
    <location>
        <begin position="487"/>
        <end position="508"/>
    </location>
</feature>
<evidence type="ECO:0000256" key="1">
    <source>
        <dbReference type="SAM" id="MobiDB-lite"/>
    </source>
</evidence>
<reference evidence="2" key="1">
    <citation type="journal article" date="2014" name="Genome Announc.">
        <title>De novo whole-genome sequence and genome annotation of Lichtheimia ramosa.</title>
        <authorList>
            <person name="Linde J."/>
            <person name="Schwartze V."/>
            <person name="Binder U."/>
            <person name="Lass-Florl C."/>
            <person name="Voigt K."/>
            <person name="Horn F."/>
        </authorList>
    </citation>
    <scope>NUCLEOTIDE SEQUENCE</scope>
    <source>
        <strain evidence="2">JMRC FSU:6197</strain>
    </source>
</reference>
<name>A0A077WB24_9FUNG</name>
<feature type="compositionally biased region" description="Acidic residues" evidence="1">
    <location>
        <begin position="87"/>
        <end position="124"/>
    </location>
</feature>
<feature type="compositionally biased region" description="Basic and acidic residues" evidence="1">
    <location>
        <begin position="299"/>
        <end position="313"/>
    </location>
</feature>
<feature type="region of interest" description="Disordered" evidence="1">
    <location>
        <begin position="83"/>
        <end position="124"/>
    </location>
</feature>
<feature type="region of interest" description="Disordered" evidence="1">
    <location>
        <begin position="1"/>
        <end position="37"/>
    </location>
</feature>
<dbReference type="AlphaFoldDB" id="A0A077WB24"/>
<accession>A0A077WB24</accession>
<proteinExistence type="predicted"/>
<dbReference type="OrthoDB" id="2281294at2759"/>
<protein>
    <submittedName>
        <fullName evidence="2">Uncharacterized protein</fullName>
    </submittedName>
</protein>
<gene>
    <name evidence="2" type="ORF">LRAMOSA07146</name>
</gene>
<evidence type="ECO:0000313" key="2">
    <source>
        <dbReference type="EMBL" id="CDS04191.1"/>
    </source>
</evidence>
<dbReference type="EMBL" id="LK023314">
    <property type="protein sequence ID" value="CDS04191.1"/>
    <property type="molecule type" value="Genomic_DNA"/>
</dbReference>
<feature type="region of interest" description="Disordered" evidence="1">
    <location>
        <begin position="281"/>
        <end position="315"/>
    </location>
</feature>
<feature type="compositionally biased region" description="Acidic residues" evidence="1">
    <location>
        <begin position="287"/>
        <end position="298"/>
    </location>
</feature>
<feature type="compositionally biased region" description="Polar residues" evidence="1">
    <location>
        <begin position="509"/>
        <end position="521"/>
    </location>
</feature>
<feature type="region of interest" description="Disordered" evidence="1">
    <location>
        <begin position="333"/>
        <end position="352"/>
    </location>
</feature>
<organism evidence="2">
    <name type="scientific">Lichtheimia ramosa</name>
    <dbReference type="NCBI Taxonomy" id="688394"/>
    <lineage>
        <taxon>Eukaryota</taxon>
        <taxon>Fungi</taxon>
        <taxon>Fungi incertae sedis</taxon>
        <taxon>Mucoromycota</taxon>
        <taxon>Mucoromycotina</taxon>
        <taxon>Mucoromycetes</taxon>
        <taxon>Mucorales</taxon>
        <taxon>Lichtheimiaceae</taxon>
        <taxon>Lichtheimia</taxon>
    </lineage>
</organism>
<sequence>MNDDDGPSLTMHLDPVATAVAPHQHHATTDEGASFHGRFQETYTRHAYRTEDTTGPYTRAARYQEVATSPPFMLPEASALLPTHHEEEEEDEVDKEDDEELEDEVDDDDDIMDEDDDEEEEDDDLVDLANRAFIATCQKFARQNYPEYRRRAPYSFLESWHLHSMYSKSQQILLGIPHAQPVVLLSGDDFMFTPQLVQQQHFDRMEQQMQFDWNDDEYDTNPPMDDDDDVLLVTARSPLPDGFMDENTWMSSRHSHHLHQSLVEDQLQDLSIQPLLGNGYHITNPDIVDEDDDDQEDQEQQHDNEQQEHEAGERFTMSPEIVHWYRSAQYHRPPSTIFTPDSDTEEQDEHKGKDIQVDSYQSLADMIPAPSAPPAEEVVIPIPPAAAAAAMVTHDGYGSVRQVRSIDNNDNSDDYRIFYFFDLYHVSTRLSEAMNMAVDRIETDNEKQGVGQFFTLLFSVWRILFVCVEMILADILLGSSNNNNNNNNTSLCQQQQQQQQQDHQQSSQRELTLQQKASASH</sequence>
<feature type="region of interest" description="Disordered" evidence="1">
    <location>
        <begin position="487"/>
        <end position="521"/>
    </location>
</feature>